<dbReference type="EMBL" id="JBHRWN010000002">
    <property type="protein sequence ID" value="MFC3476324.1"/>
    <property type="molecule type" value="Genomic_DNA"/>
</dbReference>
<evidence type="ECO:0000313" key="1">
    <source>
        <dbReference type="EMBL" id="MFC3476324.1"/>
    </source>
</evidence>
<proteinExistence type="predicted"/>
<keyword evidence="2" id="KW-1185">Reference proteome</keyword>
<evidence type="ECO:0000313" key="2">
    <source>
        <dbReference type="Proteomes" id="UP001595660"/>
    </source>
</evidence>
<dbReference type="RefSeq" id="WP_269780551.1">
    <property type="nucleotide sequence ID" value="NZ_CP089466.1"/>
</dbReference>
<gene>
    <name evidence="1" type="ORF">ACFOKC_01155</name>
</gene>
<accession>A0ABD5NAT5</accession>
<evidence type="ECO:0008006" key="3">
    <source>
        <dbReference type="Google" id="ProtNLM"/>
    </source>
</evidence>
<dbReference type="AlphaFoldDB" id="A0ABD5NAT5"/>
<protein>
    <recommendedName>
        <fullName evidence="3">Small CPxCG-related zinc finger protein</fullName>
    </recommendedName>
</protein>
<reference evidence="1 2" key="1">
    <citation type="journal article" date="2019" name="Int. J. Syst. Evol. Microbiol.">
        <title>The Global Catalogue of Microorganisms (GCM) 10K type strain sequencing project: providing services to taxonomists for standard genome sequencing and annotation.</title>
        <authorList>
            <consortium name="The Broad Institute Genomics Platform"/>
            <consortium name="The Broad Institute Genome Sequencing Center for Infectious Disease"/>
            <person name="Wu L."/>
            <person name="Ma J."/>
        </authorList>
    </citation>
    <scope>NUCLEOTIDE SEQUENCE [LARGE SCALE GENOMIC DNA]</scope>
    <source>
        <strain evidence="1 2">CGMCC 1.12562</strain>
    </source>
</reference>
<dbReference type="GeneID" id="77385790"/>
<comment type="caution">
    <text evidence="1">The sequence shown here is derived from an EMBL/GenBank/DDBJ whole genome shotgun (WGS) entry which is preliminary data.</text>
</comment>
<name>A0ABD5NAT5_9EURY</name>
<dbReference type="Proteomes" id="UP001595660">
    <property type="component" value="Unassembled WGS sequence"/>
</dbReference>
<organism evidence="1 2">
    <name type="scientific">Halobacterium litoreum</name>
    <dbReference type="NCBI Taxonomy" id="2039234"/>
    <lineage>
        <taxon>Archaea</taxon>
        <taxon>Methanobacteriati</taxon>
        <taxon>Methanobacteriota</taxon>
        <taxon>Stenosarchaea group</taxon>
        <taxon>Halobacteria</taxon>
        <taxon>Halobacteriales</taxon>
        <taxon>Halobacteriaceae</taxon>
        <taxon>Halobacterium</taxon>
    </lineage>
</organism>
<sequence>MAYENYECRQCERTFRAHPDANAADSGYCSPRCETVGSGWS</sequence>